<proteinExistence type="predicted"/>
<dbReference type="EMBL" id="CP036316">
    <property type="protein sequence ID" value="QDT62861.1"/>
    <property type="molecule type" value="Genomic_DNA"/>
</dbReference>
<dbReference type="OrthoDB" id="211106at2"/>
<evidence type="ECO:0000313" key="2">
    <source>
        <dbReference type="Proteomes" id="UP000319976"/>
    </source>
</evidence>
<accession>A0A517T3E8</accession>
<protein>
    <submittedName>
        <fullName evidence="1">Uncharacterized protein</fullName>
    </submittedName>
</protein>
<gene>
    <name evidence="1" type="ORF">V22_00590</name>
</gene>
<dbReference type="KEGG" id="chya:V22_00590"/>
<reference evidence="1 2" key="1">
    <citation type="submission" date="2019-02" db="EMBL/GenBank/DDBJ databases">
        <title>Deep-cultivation of Planctomycetes and their phenomic and genomic characterization uncovers novel biology.</title>
        <authorList>
            <person name="Wiegand S."/>
            <person name="Jogler M."/>
            <person name="Boedeker C."/>
            <person name="Pinto D."/>
            <person name="Vollmers J."/>
            <person name="Rivas-Marin E."/>
            <person name="Kohn T."/>
            <person name="Peeters S.H."/>
            <person name="Heuer A."/>
            <person name="Rast P."/>
            <person name="Oberbeckmann S."/>
            <person name="Bunk B."/>
            <person name="Jeske O."/>
            <person name="Meyerdierks A."/>
            <person name="Storesund J.E."/>
            <person name="Kallscheuer N."/>
            <person name="Luecker S."/>
            <person name="Lage O.M."/>
            <person name="Pohl T."/>
            <person name="Merkel B.J."/>
            <person name="Hornburger P."/>
            <person name="Mueller R.-W."/>
            <person name="Bruemmer F."/>
            <person name="Labrenz M."/>
            <person name="Spormann A.M."/>
            <person name="Op den Camp H."/>
            <person name="Overmann J."/>
            <person name="Amann R."/>
            <person name="Jetten M.S.M."/>
            <person name="Mascher T."/>
            <person name="Medema M.H."/>
            <person name="Devos D.P."/>
            <person name="Kaster A.-K."/>
            <person name="Ovreas L."/>
            <person name="Rohde M."/>
            <person name="Galperin M.Y."/>
            <person name="Jogler C."/>
        </authorList>
    </citation>
    <scope>NUCLEOTIDE SEQUENCE [LARGE SCALE GENOMIC DNA]</scope>
    <source>
        <strain evidence="1 2">V22</strain>
    </source>
</reference>
<evidence type="ECO:0000313" key="1">
    <source>
        <dbReference type="EMBL" id="QDT62861.1"/>
    </source>
</evidence>
<dbReference type="Proteomes" id="UP000319976">
    <property type="component" value="Chromosome"/>
</dbReference>
<keyword evidence="2" id="KW-1185">Reference proteome</keyword>
<sequence length="124" mass="13975">MHNPCGWILVMTGILCLGTVETNADQPMIPTAPHYSGAPYPDGLQYGGHEPGGYEGSAGRPYYWTGDGVRGVGSPQSDPYTYHFGPGFYRSADYGHYRFPYYSYRRPWYNVGHPVYVRDTNLPW</sequence>
<name>A0A517T3E8_9PLAN</name>
<dbReference type="RefSeq" id="WP_145258713.1">
    <property type="nucleotide sequence ID" value="NZ_CP036316.1"/>
</dbReference>
<dbReference type="AlphaFoldDB" id="A0A517T3E8"/>
<organism evidence="1 2">
    <name type="scientific">Calycomorphotria hydatis</name>
    <dbReference type="NCBI Taxonomy" id="2528027"/>
    <lineage>
        <taxon>Bacteria</taxon>
        <taxon>Pseudomonadati</taxon>
        <taxon>Planctomycetota</taxon>
        <taxon>Planctomycetia</taxon>
        <taxon>Planctomycetales</taxon>
        <taxon>Planctomycetaceae</taxon>
        <taxon>Calycomorphotria</taxon>
    </lineage>
</organism>